<feature type="domain" description="TIR" evidence="5">
    <location>
        <begin position="1"/>
        <end position="177"/>
    </location>
</feature>
<evidence type="ECO:0000256" key="3">
    <source>
        <dbReference type="ARBA" id="ARBA00022821"/>
    </source>
</evidence>
<dbReference type="Pfam" id="PF23282">
    <property type="entry name" value="WHD_ROQ1"/>
    <property type="match status" value="1"/>
</dbReference>
<dbReference type="InterPro" id="IPR058192">
    <property type="entry name" value="WHD_ROQ1-like"/>
</dbReference>
<dbReference type="Gene3D" id="3.40.50.300">
    <property type="entry name" value="P-loop containing nucleotide triphosphate hydrolases"/>
    <property type="match status" value="1"/>
</dbReference>
<dbReference type="Proteomes" id="UP001652600">
    <property type="component" value="Chromosome 9"/>
</dbReference>
<dbReference type="InterPro" id="IPR035897">
    <property type="entry name" value="Toll_tir_struct_dom_sf"/>
</dbReference>
<dbReference type="SUPFAM" id="SSF52200">
    <property type="entry name" value="Toll/Interleukin receptor TIR domain"/>
    <property type="match status" value="1"/>
</dbReference>
<evidence type="ECO:0000256" key="1">
    <source>
        <dbReference type="ARBA" id="ARBA00022614"/>
    </source>
</evidence>
<gene>
    <name evidence="7" type="primary">LOC103498649</name>
</gene>
<dbReference type="InParanoid" id="A0A1S3C9Z0"/>
<dbReference type="Gramene" id="MELO3C022146.2.1">
    <property type="protein sequence ID" value="MELO3C022146.2.1"/>
    <property type="gene ID" value="MELO3C022146.2"/>
</dbReference>
<dbReference type="Pfam" id="PF00931">
    <property type="entry name" value="NB-ARC"/>
    <property type="match status" value="1"/>
</dbReference>
<evidence type="ECO:0000256" key="2">
    <source>
        <dbReference type="ARBA" id="ARBA00022737"/>
    </source>
</evidence>
<proteinExistence type="predicted"/>
<dbReference type="KEGG" id="cmo:103498649"/>
<dbReference type="PANTHER" id="PTHR11017">
    <property type="entry name" value="LEUCINE-RICH REPEAT-CONTAINING PROTEIN"/>
    <property type="match status" value="1"/>
</dbReference>
<dbReference type="Pfam" id="PF01582">
    <property type="entry name" value="TIR"/>
    <property type="match status" value="1"/>
</dbReference>
<dbReference type="InterPro" id="IPR000157">
    <property type="entry name" value="TIR_dom"/>
</dbReference>
<reference evidence="7" key="1">
    <citation type="submission" date="2025-08" db="UniProtKB">
        <authorList>
            <consortium name="RefSeq"/>
        </authorList>
    </citation>
    <scope>IDENTIFICATION</scope>
    <source>
        <tissue evidence="7">Stem</tissue>
    </source>
</reference>
<evidence type="ECO:0000256" key="4">
    <source>
        <dbReference type="SAM" id="MobiDB-lite"/>
    </source>
</evidence>
<dbReference type="GeneID" id="103498649"/>
<keyword evidence="2" id="KW-0677">Repeat</keyword>
<protein>
    <submittedName>
        <fullName evidence="7">TMV resistance protein N isoform X1</fullName>
    </submittedName>
</protein>
<name>A0A1S3C9Z0_CUCME</name>
<dbReference type="InterPro" id="IPR036390">
    <property type="entry name" value="WH_DNA-bd_sf"/>
</dbReference>
<dbReference type="InterPro" id="IPR042197">
    <property type="entry name" value="Apaf_helical"/>
</dbReference>
<evidence type="ECO:0000313" key="7">
    <source>
        <dbReference type="RefSeq" id="XP_008459546.2"/>
    </source>
</evidence>
<keyword evidence="1" id="KW-0433">Leucine-rich repeat</keyword>
<keyword evidence="3" id="KW-0611">Plant defense</keyword>
<dbReference type="PANTHER" id="PTHR11017:SF559">
    <property type="entry name" value="DISEASE RESISTANCE PROTEIN CHL1"/>
    <property type="match status" value="1"/>
</dbReference>
<feature type="region of interest" description="Disordered" evidence="4">
    <location>
        <begin position="737"/>
        <end position="757"/>
    </location>
</feature>
<accession>A0A1S3C9Z0</accession>
<dbReference type="GO" id="GO:0006952">
    <property type="term" value="P:defense response"/>
    <property type="evidence" value="ECO:0007669"/>
    <property type="project" value="UniProtKB-KW"/>
</dbReference>
<dbReference type="PROSITE" id="PS50104">
    <property type="entry name" value="TIR"/>
    <property type="match status" value="1"/>
</dbReference>
<dbReference type="InterPro" id="IPR044974">
    <property type="entry name" value="Disease_R_plants"/>
</dbReference>
<sequence length="757" mass="87624">MSFDSFISFRGEDTRNTFTGHLYKELVGLGITTFMDDKKLLIGDSLSEKLIKAIENSDSFIVVLSENYASSKWCLRELAKIIDCTDEQKHRVLLPVFYHVNPRDVRRQSGCFENSFRLHEELLRELDHMERDKYMEEVQQWRRAFTKVGDLTGVVVTKDCVEVDSIGKITNQLLDMLLHHQKLVPWDELTKLVDIERQLFKMEKLNDLEPNVVRFIGIIGMGGIGKTTIAEVFYDRVARFFGKNRCFLRIYEHTTLLSLQQQLLSQLLQTKDLIINNENEGARMIGSRLKDKRVLIVLDGVKEKTQLEQLVGNPNWFGSGSKIIITTRNRDVLRQPNYKDKMVEYSVEFLDTKSAMTLFCKHAFGCGFPSKNFEDFSKEIVERVEGHPQALIQIGSSLYDKGIEIWKEELKSLEEDYNNRIFKTLKISFDDLGKTSQEVFLDLACFFNEKTKEKVIEILKSFDYRPHSEIQLLQDRCLIEVRSDNTILMPKCIQTMGQQIEREADKRSRIWLPKDAQDVFDEPHRVKDIKGVVLKLEEKQDEIELEGKVFEDMRSLKILEIGNVEVSGDFTHLSKQLRLLNWHSYPSQCLPLSFESRYLFQLLLPLSQTRQLWNGQKGFEKLKVINVSGSKNLRETPNFTKVPNLESLDLSNCTRLWKIDSSISRLNRLTLLDITCCINLKNLSFSRSCKSLITINYVGSGLEEKGLDNFQNDDSQLYFQPKRRSVFGINEGFCSKNKIGSSSDRPISPSTPSRQPQ</sequence>
<evidence type="ECO:0000259" key="5">
    <source>
        <dbReference type="PROSITE" id="PS50104"/>
    </source>
</evidence>
<dbReference type="SUPFAM" id="SSF52058">
    <property type="entry name" value="L domain-like"/>
    <property type="match status" value="1"/>
</dbReference>
<feature type="compositionally biased region" description="Polar residues" evidence="4">
    <location>
        <begin position="738"/>
        <end position="757"/>
    </location>
</feature>
<dbReference type="Gene3D" id="3.80.10.10">
    <property type="entry name" value="Ribonuclease Inhibitor"/>
    <property type="match status" value="1"/>
</dbReference>
<dbReference type="SUPFAM" id="SSF46785">
    <property type="entry name" value="Winged helix' DNA-binding domain"/>
    <property type="match status" value="1"/>
</dbReference>
<organism evidence="6 7">
    <name type="scientific">Cucumis melo</name>
    <name type="common">Muskmelon</name>
    <dbReference type="NCBI Taxonomy" id="3656"/>
    <lineage>
        <taxon>Eukaryota</taxon>
        <taxon>Viridiplantae</taxon>
        <taxon>Streptophyta</taxon>
        <taxon>Embryophyta</taxon>
        <taxon>Tracheophyta</taxon>
        <taxon>Spermatophyta</taxon>
        <taxon>Magnoliopsida</taxon>
        <taxon>eudicotyledons</taxon>
        <taxon>Gunneridae</taxon>
        <taxon>Pentapetalae</taxon>
        <taxon>rosids</taxon>
        <taxon>fabids</taxon>
        <taxon>Cucurbitales</taxon>
        <taxon>Cucurbitaceae</taxon>
        <taxon>Benincaseae</taxon>
        <taxon>Cucumis</taxon>
    </lineage>
</organism>
<keyword evidence="6" id="KW-1185">Reference proteome</keyword>
<dbReference type="Gene3D" id="3.40.50.10140">
    <property type="entry name" value="Toll/interleukin-1 receptor homology (TIR) domain"/>
    <property type="match status" value="1"/>
</dbReference>
<dbReference type="InterPro" id="IPR032675">
    <property type="entry name" value="LRR_dom_sf"/>
</dbReference>
<dbReference type="AlphaFoldDB" id="A0A1S3C9Z0"/>
<dbReference type="Gene3D" id="1.10.8.430">
    <property type="entry name" value="Helical domain of apoptotic protease-activating factors"/>
    <property type="match status" value="1"/>
</dbReference>
<dbReference type="eggNOG" id="ENOG502R41B">
    <property type="taxonomic scope" value="Eukaryota"/>
</dbReference>
<dbReference type="InterPro" id="IPR027417">
    <property type="entry name" value="P-loop_NTPase"/>
</dbReference>
<dbReference type="SUPFAM" id="SSF52540">
    <property type="entry name" value="P-loop containing nucleoside triphosphate hydrolases"/>
    <property type="match status" value="1"/>
</dbReference>
<dbReference type="SMART" id="SM00255">
    <property type="entry name" value="TIR"/>
    <property type="match status" value="1"/>
</dbReference>
<evidence type="ECO:0000313" key="6">
    <source>
        <dbReference type="Proteomes" id="UP001652600"/>
    </source>
</evidence>
<dbReference type="InterPro" id="IPR002182">
    <property type="entry name" value="NB-ARC"/>
</dbReference>
<dbReference type="PRINTS" id="PR00364">
    <property type="entry name" value="DISEASERSIST"/>
</dbReference>
<dbReference type="RefSeq" id="XP_008459546.2">
    <property type="nucleotide sequence ID" value="XM_008461324.3"/>
</dbReference>
<dbReference type="GO" id="GO:0043531">
    <property type="term" value="F:ADP binding"/>
    <property type="evidence" value="ECO:0007669"/>
    <property type="project" value="InterPro"/>
</dbReference>
<dbReference type="GO" id="GO:0007165">
    <property type="term" value="P:signal transduction"/>
    <property type="evidence" value="ECO:0007669"/>
    <property type="project" value="InterPro"/>
</dbReference>